<dbReference type="AlphaFoldDB" id="A0A220S1N3"/>
<proteinExistence type="predicted"/>
<reference evidence="1 2" key="1">
    <citation type="submission" date="2017-06" db="EMBL/GenBank/DDBJ databases">
        <title>Neisseria chenwenguii sp. nov., isolated from the intestinal contents of Tibetan Plateau Pika in Yushu, Qinghai Province, China.</title>
        <authorList>
            <person name="Zhang G."/>
        </authorList>
    </citation>
    <scope>NUCLEOTIDE SEQUENCE [LARGE SCALE GENOMIC DNA]</scope>
    <source>
        <strain evidence="1 2">10023</strain>
    </source>
</reference>
<evidence type="ECO:0000313" key="2">
    <source>
        <dbReference type="Proteomes" id="UP000198238"/>
    </source>
</evidence>
<evidence type="ECO:0000313" key="1">
    <source>
        <dbReference type="EMBL" id="ASK27276.1"/>
    </source>
</evidence>
<accession>A0A220S1N3</accession>
<dbReference type="KEGG" id="nei:BG910_05555"/>
<protein>
    <submittedName>
        <fullName evidence="1">Uncharacterized protein</fullName>
    </submittedName>
</protein>
<keyword evidence="2" id="KW-1185">Reference proteome</keyword>
<dbReference type="RefSeq" id="WP_089035986.1">
    <property type="nucleotide sequence ID" value="NZ_CP022278.1"/>
</dbReference>
<organism evidence="1 2">
    <name type="scientific">Neisseria chenwenguii</name>
    <dbReference type="NCBI Taxonomy" id="1853278"/>
    <lineage>
        <taxon>Bacteria</taxon>
        <taxon>Pseudomonadati</taxon>
        <taxon>Pseudomonadota</taxon>
        <taxon>Betaproteobacteria</taxon>
        <taxon>Neisseriales</taxon>
        <taxon>Neisseriaceae</taxon>
        <taxon>Neisseria</taxon>
    </lineage>
</organism>
<dbReference type="EMBL" id="CP022278">
    <property type="protein sequence ID" value="ASK27276.1"/>
    <property type="molecule type" value="Genomic_DNA"/>
</dbReference>
<name>A0A220S1N3_9NEIS</name>
<gene>
    <name evidence="1" type="ORF">BG910_05555</name>
</gene>
<sequence length="307" mass="36416">MKKIIIWLIFGAGILSAWAVLFAFMVKQPDLTLMESIARKFESHEERKERLHQEALVREEMLKQEFLKQASCKPEKPLSKGEIYALAMQDYWKIQMNELWGAEEEISQLKEEGQFSDEVPSDINEKICQLERDEDGKPIRFGNKACYPWKLTEYDTFEKLQEWKDNGGKAENLEDLFGNEWKGEYYDPEKGFLQQPDFYNKESDFAVVQRSMNETRWYPRDCCGLLSYDEVIQKKLEPRIAYRGLVSSYDRKTELFQKMYFLPIKFKYIDYNVRFANGQEFIVSHGEGRDYILWVFPVSSCGKMIKF</sequence>
<dbReference type="Proteomes" id="UP000198238">
    <property type="component" value="Chromosome"/>
</dbReference>